<dbReference type="OrthoDB" id="7450850at2"/>
<keyword evidence="2" id="KW-1185">Reference proteome</keyword>
<accession>A0A512AJ21</accession>
<protein>
    <recommendedName>
        <fullName evidence="3">DUF3168 domain-containing protein</fullName>
    </recommendedName>
</protein>
<dbReference type="RefSeq" id="WP_147159040.1">
    <property type="nucleotide sequence ID" value="NZ_BJYR01000010.1"/>
</dbReference>
<organism evidence="1 2">
    <name type="scientific">Novosphingobium sediminis</name>
    <dbReference type="NCBI Taxonomy" id="707214"/>
    <lineage>
        <taxon>Bacteria</taxon>
        <taxon>Pseudomonadati</taxon>
        <taxon>Pseudomonadota</taxon>
        <taxon>Alphaproteobacteria</taxon>
        <taxon>Sphingomonadales</taxon>
        <taxon>Sphingomonadaceae</taxon>
        <taxon>Novosphingobium</taxon>
    </lineage>
</organism>
<name>A0A512AJ21_9SPHN</name>
<dbReference type="InterPro" id="IPR021508">
    <property type="entry name" value="Gp17-like"/>
</dbReference>
<gene>
    <name evidence="1" type="ORF">NSE01_15310</name>
</gene>
<dbReference type="Pfam" id="PF11367">
    <property type="entry name" value="Tail_completion_gp17"/>
    <property type="match status" value="1"/>
</dbReference>
<proteinExistence type="predicted"/>
<dbReference type="AlphaFoldDB" id="A0A512AJ21"/>
<dbReference type="Proteomes" id="UP000321464">
    <property type="component" value="Unassembled WGS sequence"/>
</dbReference>
<dbReference type="EMBL" id="BJYR01000010">
    <property type="protein sequence ID" value="GEN99698.1"/>
    <property type="molecule type" value="Genomic_DNA"/>
</dbReference>
<dbReference type="Gene3D" id="3.30.2000.30">
    <property type="match status" value="1"/>
</dbReference>
<evidence type="ECO:0000313" key="1">
    <source>
        <dbReference type="EMBL" id="GEN99698.1"/>
    </source>
</evidence>
<dbReference type="InterPro" id="IPR053745">
    <property type="entry name" value="Viral_Tail_Comp_sf"/>
</dbReference>
<sequence length="131" mass="14214">MELAFRAAVVSWLAADPTLATGLNAIVEEAPLRTALPWLALTASASTDWSNKSGRGREIRVALELNYRGYEQLSEANLIGAIEARMESLPADQSAAGFQVASLTFLRARAEQRGEALRVLVLEYRARVLAA</sequence>
<evidence type="ECO:0000313" key="2">
    <source>
        <dbReference type="Proteomes" id="UP000321464"/>
    </source>
</evidence>
<comment type="caution">
    <text evidence="1">The sequence shown here is derived from an EMBL/GenBank/DDBJ whole genome shotgun (WGS) entry which is preliminary data.</text>
</comment>
<reference evidence="1 2" key="1">
    <citation type="submission" date="2019-07" db="EMBL/GenBank/DDBJ databases">
        <title>Whole genome shotgun sequence of Novosphingobium sediminis NBRC 106119.</title>
        <authorList>
            <person name="Hosoyama A."/>
            <person name="Uohara A."/>
            <person name="Ohji S."/>
            <person name="Ichikawa N."/>
        </authorList>
    </citation>
    <scope>NUCLEOTIDE SEQUENCE [LARGE SCALE GENOMIC DNA]</scope>
    <source>
        <strain evidence="1 2">NBRC 106119</strain>
    </source>
</reference>
<evidence type="ECO:0008006" key="3">
    <source>
        <dbReference type="Google" id="ProtNLM"/>
    </source>
</evidence>